<evidence type="ECO:0000313" key="4">
    <source>
        <dbReference type="Proteomes" id="UP000295818"/>
    </source>
</evidence>
<evidence type="ECO:0000259" key="2">
    <source>
        <dbReference type="Pfam" id="PF00582"/>
    </source>
</evidence>
<dbReference type="PANTHER" id="PTHR46268">
    <property type="entry name" value="STRESS RESPONSE PROTEIN NHAX"/>
    <property type="match status" value="1"/>
</dbReference>
<gene>
    <name evidence="3" type="ORF">EV644_113136</name>
</gene>
<dbReference type="EMBL" id="SLWM01000013">
    <property type="protein sequence ID" value="TCO17906.1"/>
    <property type="molecule type" value="Genomic_DNA"/>
</dbReference>
<keyword evidence="4" id="KW-1185">Reference proteome</keyword>
<sequence>MAPTTQRPDFAATTWERPAGGAARASVRPVIHVGIDGSWRAAGALEWALQESLLRNEPLRAVHIIEQTHHTRYYEPAEIAQTELDLVEDVRQRMRDSGDDLDHRADLVAGSPAVTLTRLASGSRMLVIGRRGTGTFKRLLLGSTSEAAANLGDAPVVVVPAGWPAAPSRSPVIVALDDSGENDPAIEFAVEAAVERSVPLRLVHVWDMPAVYGWDPAIDATQGDDWAEAVQGHFEPLVDRWRRKYPELDIHLDVRRAHPVDGVLEAAQGVQAQLVVLGGRHRPRLSILVLGSVARGVLQHAVCPVAVVHRPESQEQTL</sequence>
<protein>
    <submittedName>
        <fullName evidence="3">Nucleotide-binding universal stress UspA family protein</fullName>
    </submittedName>
</protein>
<dbReference type="Proteomes" id="UP000295818">
    <property type="component" value="Unassembled WGS sequence"/>
</dbReference>
<dbReference type="PRINTS" id="PR01438">
    <property type="entry name" value="UNVRSLSTRESS"/>
</dbReference>
<feature type="domain" description="UspA" evidence="2">
    <location>
        <begin position="171"/>
        <end position="309"/>
    </location>
</feature>
<dbReference type="InterPro" id="IPR006015">
    <property type="entry name" value="Universal_stress_UspA"/>
</dbReference>
<dbReference type="InterPro" id="IPR006016">
    <property type="entry name" value="UspA"/>
</dbReference>
<dbReference type="Pfam" id="PF00582">
    <property type="entry name" value="Usp"/>
    <property type="match status" value="2"/>
</dbReference>
<comment type="caution">
    <text evidence="3">The sequence shown here is derived from an EMBL/GenBank/DDBJ whole genome shotgun (WGS) entry which is preliminary data.</text>
</comment>
<feature type="domain" description="UspA" evidence="2">
    <location>
        <begin position="31"/>
        <end position="160"/>
    </location>
</feature>
<dbReference type="PANTHER" id="PTHR46268:SF6">
    <property type="entry name" value="UNIVERSAL STRESS PROTEIN UP12"/>
    <property type="match status" value="1"/>
</dbReference>
<evidence type="ECO:0000313" key="3">
    <source>
        <dbReference type="EMBL" id="TCO17906.1"/>
    </source>
</evidence>
<proteinExistence type="inferred from homology"/>
<dbReference type="RefSeq" id="WP_132192131.1">
    <property type="nucleotide sequence ID" value="NZ_SLWM01000013.1"/>
</dbReference>
<dbReference type="Gene3D" id="3.40.50.620">
    <property type="entry name" value="HUPs"/>
    <property type="match status" value="2"/>
</dbReference>
<evidence type="ECO:0000256" key="1">
    <source>
        <dbReference type="ARBA" id="ARBA00008791"/>
    </source>
</evidence>
<dbReference type="SUPFAM" id="SSF52402">
    <property type="entry name" value="Adenine nucleotide alpha hydrolases-like"/>
    <property type="match status" value="2"/>
</dbReference>
<reference evidence="3 4" key="1">
    <citation type="journal article" date="2015" name="Stand. Genomic Sci.">
        <title>Genomic Encyclopedia of Bacterial and Archaeal Type Strains, Phase III: the genomes of soil and plant-associated and newly described type strains.</title>
        <authorList>
            <person name="Whitman W.B."/>
            <person name="Woyke T."/>
            <person name="Klenk H.P."/>
            <person name="Zhou Y."/>
            <person name="Lilburn T.G."/>
            <person name="Beck B.J."/>
            <person name="De Vos P."/>
            <person name="Vandamme P."/>
            <person name="Eisen J.A."/>
            <person name="Garrity G."/>
            <person name="Hugenholtz P."/>
            <person name="Kyrpides N.C."/>
        </authorList>
    </citation>
    <scope>NUCLEOTIDE SEQUENCE [LARGE SCALE GENOMIC DNA]</scope>
    <source>
        <strain evidence="3 4">VKM Ac-2538</strain>
    </source>
</reference>
<accession>A0ABY2BET3</accession>
<dbReference type="InterPro" id="IPR014729">
    <property type="entry name" value="Rossmann-like_a/b/a_fold"/>
</dbReference>
<organism evidence="3 4">
    <name type="scientific">Kribbella orskensis</name>
    <dbReference type="NCBI Taxonomy" id="2512216"/>
    <lineage>
        <taxon>Bacteria</taxon>
        <taxon>Bacillati</taxon>
        <taxon>Actinomycetota</taxon>
        <taxon>Actinomycetes</taxon>
        <taxon>Propionibacteriales</taxon>
        <taxon>Kribbellaceae</taxon>
        <taxon>Kribbella</taxon>
    </lineage>
</organism>
<comment type="similarity">
    <text evidence="1">Belongs to the universal stress protein A family.</text>
</comment>
<name>A0ABY2BET3_9ACTN</name>